<dbReference type="KEGG" id="nau:109215720"/>
<protein>
    <submittedName>
        <fullName evidence="2">Mlp-like protein 28</fullName>
    </submittedName>
</protein>
<reference evidence="2" key="1">
    <citation type="submission" date="2016-11" db="EMBL/GenBank/DDBJ databases">
        <title>The genome of Nicotiana attenuata.</title>
        <authorList>
            <person name="Xu S."/>
            <person name="Brockmoeller T."/>
            <person name="Gaquerel E."/>
            <person name="Navarro A."/>
            <person name="Kuhl H."/>
            <person name="Gase K."/>
            <person name="Ling Z."/>
            <person name="Zhou W."/>
            <person name="Kreitzer C."/>
            <person name="Stanke M."/>
            <person name="Tang H."/>
            <person name="Lyons E."/>
            <person name="Pandey P."/>
            <person name="Pandey S.P."/>
            <person name="Timmermann B."/>
            <person name="Baldwin I.T."/>
        </authorList>
    </citation>
    <scope>NUCLEOTIDE SEQUENCE [LARGE SCALE GENOMIC DNA]</scope>
    <source>
        <strain evidence="2">UT</strain>
    </source>
</reference>
<comment type="caution">
    <text evidence="2">The sequence shown here is derived from an EMBL/GenBank/DDBJ whole genome shotgun (WGS) entry which is preliminary data.</text>
</comment>
<dbReference type="AlphaFoldDB" id="A0A1J6KMM7"/>
<dbReference type="SUPFAM" id="SSF55961">
    <property type="entry name" value="Bet v1-like"/>
    <property type="match status" value="1"/>
</dbReference>
<dbReference type="Proteomes" id="UP000187609">
    <property type="component" value="Unassembled WGS sequence"/>
</dbReference>
<evidence type="ECO:0000313" key="2">
    <source>
        <dbReference type="EMBL" id="OIT26112.1"/>
    </source>
</evidence>
<dbReference type="InterPro" id="IPR051761">
    <property type="entry name" value="MLP-like_ligand-binding"/>
</dbReference>
<dbReference type="Gene3D" id="3.30.530.20">
    <property type="match status" value="1"/>
</dbReference>
<dbReference type="SMART" id="SM01037">
    <property type="entry name" value="Bet_v_1"/>
    <property type="match status" value="1"/>
</dbReference>
<dbReference type="SMR" id="A0A1J6KMM7"/>
<gene>
    <name evidence="2" type="primary">MLP28_1</name>
    <name evidence="2" type="ORF">A4A49_36357</name>
</gene>
<dbReference type="GeneID" id="109215720"/>
<name>A0A1J6KMM7_NICAT</name>
<dbReference type="PANTHER" id="PTHR31907">
    <property type="entry name" value="MLP-LIKE PROTEIN 423"/>
    <property type="match status" value="1"/>
</dbReference>
<dbReference type="OrthoDB" id="1858121at2759"/>
<keyword evidence="3" id="KW-1185">Reference proteome</keyword>
<organism evidence="2 3">
    <name type="scientific">Nicotiana attenuata</name>
    <name type="common">Coyote tobacco</name>
    <dbReference type="NCBI Taxonomy" id="49451"/>
    <lineage>
        <taxon>Eukaryota</taxon>
        <taxon>Viridiplantae</taxon>
        <taxon>Streptophyta</taxon>
        <taxon>Embryophyta</taxon>
        <taxon>Tracheophyta</taxon>
        <taxon>Spermatophyta</taxon>
        <taxon>Magnoliopsida</taxon>
        <taxon>eudicotyledons</taxon>
        <taxon>Gunneridae</taxon>
        <taxon>Pentapetalae</taxon>
        <taxon>asterids</taxon>
        <taxon>lamiids</taxon>
        <taxon>Solanales</taxon>
        <taxon>Solanaceae</taxon>
        <taxon>Nicotianoideae</taxon>
        <taxon>Nicotianeae</taxon>
        <taxon>Nicotiana</taxon>
    </lineage>
</organism>
<evidence type="ECO:0000259" key="1">
    <source>
        <dbReference type="SMART" id="SM01037"/>
    </source>
</evidence>
<dbReference type="Pfam" id="PF00407">
    <property type="entry name" value="Bet_v_1"/>
    <property type="match status" value="1"/>
</dbReference>
<feature type="domain" description="Bet v I/Major latex protein" evidence="1">
    <location>
        <begin position="2"/>
        <end position="148"/>
    </location>
</feature>
<dbReference type="InterPro" id="IPR023393">
    <property type="entry name" value="START-like_dom_sf"/>
</dbReference>
<sequence>MGLKGKLVVSMEVECEGHLFHELYQTKPHHVSNISPNKVTGFDLHEGGLGEVGSVVIWKYKEDGNEKIAKCVIEEAIDDGKKSITWKGIEGDLLEEYNAFTLNFSCDQHWITWTFVYEKKTEDIPEPLTFLGYIADLTKDIEAHHLEN</sequence>
<evidence type="ECO:0000313" key="3">
    <source>
        <dbReference type="Proteomes" id="UP000187609"/>
    </source>
</evidence>
<dbReference type="EMBL" id="MJEQ01002973">
    <property type="protein sequence ID" value="OIT26112.1"/>
    <property type="molecule type" value="Genomic_DNA"/>
</dbReference>
<accession>A0A1J6KMM7</accession>
<dbReference type="OMA" id="HWITWTF"/>
<dbReference type="GO" id="GO:0006952">
    <property type="term" value="P:defense response"/>
    <property type="evidence" value="ECO:0007669"/>
    <property type="project" value="InterPro"/>
</dbReference>
<dbReference type="Gramene" id="OIT26112">
    <property type="protein sequence ID" value="OIT26112"/>
    <property type="gene ID" value="A4A49_36357"/>
</dbReference>
<dbReference type="InterPro" id="IPR000916">
    <property type="entry name" value="Bet_v_I/MLP"/>
</dbReference>
<proteinExistence type="predicted"/>